<dbReference type="Proteomes" id="UP000229362">
    <property type="component" value="Unassembled WGS sequence"/>
</dbReference>
<evidence type="ECO:0000313" key="1">
    <source>
        <dbReference type="EMBL" id="PIT86470.1"/>
    </source>
</evidence>
<evidence type="ECO:0008006" key="3">
    <source>
        <dbReference type="Google" id="ProtNLM"/>
    </source>
</evidence>
<dbReference type="InterPro" id="IPR036388">
    <property type="entry name" value="WH-like_DNA-bd_sf"/>
</dbReference>
<proteinExistence type="predicted"/>
<name>A0A2M6W164_9BACT</name>
<dbReference type="Pfam" id="PF12840">
    <property type="entry name" value="HTH_20"/>
    <property type="match status" value="1"/>
</dbReference>
<accession>A0A2M6W164</accession>
<protein>
    <recommendedName>
        <fullName evidence="3">HTH arsR-type domain-containing protein</fullName>
    </recommendedName>
</protein>
<organism evidence="1 2">
    <name type="scientific">Candidatus Magasanikbacteria bacterium CG10_big_fil_rev_8_21_14_0_10_43_6</name>
    <dbReference type="NCBI Taxonomy" id="1974650"/>
    <lineage>
        <taxon>Bacteria</taxon>
        <taxon>Candidatus Magasanikiibacteriota</taxon>
    </lineage>
</organism>
<dbReference type="Gene3D" id="1.10.10.10">
    <property type="entry name" value="Winged helix-like DNA-binding domain superfamily/Winged helix DNA-binding domain"/>
    <property type="match status" value="1"/>
</dbReference>
<dbReference type="SUPFAM" id="SSF46785">
    <property type="entry name" value="Winged helix' DNA-binding domain"/>
    <property type="match status" value="1"/>
</dbReference>
<evidence type="ECO:0000313" key="2">
    <source>
        <dbReference type="Proteomes" id="UP000229362"/>
    </source>
</evidence>
<feature type="non-terminal residue" evidence="1">
    <location>
        <position position="101"/>
    </location>
</feature>
<gene>
    <name evidence="1" type="ORF">COU33_02995</name>
</gene>
<sequence length="101" mass="12035">MWNKPQDPWYHKELNIKYFAYTMLEQLFGSKTRLKVLRVLYREPEKPFFVRELARAVGVQINAVRRELELLVSIGLLQEIEKEAEDTSKSGATLRKYYQLN</sequence>
<dbReference type="InterPro" id="IPR036390">
    <property type="entry name" value="WH_DNA-bd_sf"/>
</dbReference>
<dbReference type="AlphaFoldDB" id="A0A2M6W164"/>
<reference evidence="2" key="1">
    <citation type="submission" date="2017-09" db="EMBL/GenBank/DDBJ databases">
        <title>Depth-based differentiation of microbial function through sediment-hosted aquifers and enrichment of novel symbionts in the deep terrestrial subsurface.</title>
        <authorList>
            <person name="Probst A.J."/>
            <person name="Ladd B."/>
            <person name="Jarett J.K."/>
            <person name="Geller-Mcgrath D.E."/>
            <person name="Sieber C.M.K."/>
            <person name="Emerson J.B."/>
            <person name="Anantharaman K."/>
            <person name="Thomas B.C."/>
            <person name="Malmstrom R."/>
            <person name="Stieglmeier M."/>
            <person name="Klingl A."/>
            <person name="Woyke T."/>
            <person name="Ryan C.M."/>
            <person name="Banfield J.F."/>
        </authorList>
    </citation>
    <scope>NUCLEOTIDE SEQUENCE [LARGE SCALE GENOMIC DNA]</scope>
</reference>
<dbReference type="EMBL" id="PFBZ01000132">
    <property type="protein sequence ID" value="PIT86470.1"/>
    <property type="molecule type" value="Genomic_DNA"/>
</dbReference>
<comment type="caution">
    <text evidence="1">The sequence shown here is derived from an EMBL/GenBank/DDBJ whole genome shotgun (WGS) entry which is preliminary data.</text>
</comment>